<sequence length="1065" mass="119957">MKREGTGRTYDVRRSSYVVDDGRRSVRTSTNERTYVPTYYVNVNLNLTVRYSYVRPSFPSRTPDPVPGPGTRPYHYGRTEPGNPGTGNRNGLTVTGWFVPAVPDGRSVGPDRRRRPYYDDGGRTTDQRTKKTSSTYRHAWTTTISILQSSPEAEAQLFAATTLKGKITYDLATQISESDLPALRSQILLLLKKFAAGPKPVRVQLCVCLAILAIQMQTWKDVLPTVVAALGNDVASHACILDFLRVLPEEVTEGRKITLSEEDLAQRTSELLADNAEQVVQLLVNYAQSSPAAATNPQLFDCISSWLREVPVNVIVNSPLMNAVMHGVADDKSLAAAADCLGIICRETKDVDDNLETIQALLPRVLELRPRIQALVDDDDTDGFKAITRVFAEAGESWVLIIARQPQHFRPLVDCLLECCARDKDRDVIGYTFSFWYELKQYLTLDHYIEARLQLIDVFARLVDILLKQLEYPHSDDPNEIDLFDGDREQEEKFREFRHHMGDTLKDACEVMGVAACLTKVHDAIKVWQDKYGSQATQTSVPHWQSLEAPLFAMRAMGRMVESNDSSVLPQIFPLLVQIPISNEKLRFAAIMVFGRYTEWTAAHPDFLEPQFQYIVSSFQSDSQEILRAAAQSFKYFCVDCKQLLGQQVIQLQAFYDQILDKLPDPSKEEITEGVANVVGVQKAEDVYKLLKLYCDPLVQRLMNKANNATDNKAKLDLADHINLLTYFTQHVVPYVPSTAENPAVKYWQEVFPVLSTILDNFIDFVPICERVCRCWRFMVIWYRTAITPLLAPMANKLAEGFAKSKQGCFLWATSAILREFSEEREHVEDGIAENIYVFFEAQATSVLRTMSDLPPIDLPDVIEDFYRLLIDALLYYPTKLIPSPLFIPIFQAAISALSLEKQEPVSAALHYIRDVLTYGGPNPARSGNELGPAGEQLRQIVKQLLLSQGEALVKQTLAGMMITFPRDCFADGSGVLLGMFQLVPAETTEWVDRTIRMLPAGTITPAEADRLLAKIREKLQGTDSASVRQIRALLQDFTNTYRRRYVAPRDGLGLLEAARFHFEG</sequence>
<evidence type="ECO:0000256" key="1">
    <source>
        <dbReference type="ARBA" id="ARBA00022694"/>
    </source>
</evidence>
<evidence type="ECO:0000313" key="5">
    <source>
        <dbReference type="EMBL" id="KXX82116.1"/>
    </source>
</evidence>
<dbReference type="Pfam" id="PF24138">
    <property type="entry name" value="TPR_TNPO3_IPO13_2nd"/>
    <property type="match status" value="1"/>
</dbReference>
<dbReference type="InterPro" id="IPR051345">
    <property type="entry name" value="Importin_beta-like_NTR"/>
</dbReference>
<dbReference type="Proteomes" id="UP000078237">
    <property type="component" value="Unassembled WGS sequence"/>
</dbReference>
<dbReference type="AlphaFoldDB" id="A0A175WEN9"/>
<dbReference type="Gene3D" id="1.25.10.10">
    <property type="entry name" value="Leucine-rich Repeat Variant"/>
    <property type="match status" value="1"/>
</dbReference>
<feature type="region of interest" description="Disordered" evidence="3">
    <location>
        <begin position="103"/>
        <end position="134"/>
    </location>
</feature>
<dbReference type="Pfam" id="PF08389">
    <property type="entry name" value="Xpo1"/>
    <property type="match status" value="1"/>
</dbReference>
<dbReference type="GO" id="GO:0005737">
    <property type="term" value="C:cytoplasm"/>
    <property type="evidence" value="ECO:0007669"/>
    <property type="project" value="TreeGrafter"/>
</dbReference>
<evidence type="ECO:0000313" key="6">
    <source>
        <dbReference type="Proteomes" id="UP000078237"/>
    </source>
</evidence>
<keyword evidence="1" id="KW-0819">tRNA processing</keyword>
<dbReference type="InterPro" id="IPR057941">
    <property type="entry name" value="TPR_TNPO3_IPO13_2nd"/>
</dbReference>
<dbReference type="InterPro" id="IPR013598">
    <property type="entry name" value="Exportin-1/Importin-b-like"/>
</dbReference>
<keyword evidence="6" id="KW-1185">Reference proteome</keyword>
<dbReference type="GO" id="GO:0008033">
    <property type="term" value="P:tRNA processing"/>
    <property type="evidence" value="ECO:0007669"/>
    <property type="project" value="UniProtKB-KW"/>
</dbReference>
<dbReference type="InterPro" id="IPR016024">
    <property type="entry name" value="ARM-type_fold"/>
</dbReference>
<dbReference type="OrthoDB" id="435593at2759"/>
<feature type="compositionally biased region" description="Basic and acidic residues" evidence="3">
    <location>
        <begin position="116"/>
        <end position="129"/>
    </location>
</feature>
<feature type="domain" description="Exportin-1/Importin-beta-like" evidence="4">
    <location>
        <begin position="198"/>
        <end position="341"/>
    </location>
</feature>
<dbReference type="InterPro" id="IPR058537">
    <property type="entry name" value="TPR_TNPO3_IPO13_4th"/>
</dbReference>
<dbReference type="SUPFAM" id="SSF48371">
    <property type="entry name" value="ARM repeat"/>
    <property type="match status" value="1"/>
</dbReference>
<organism evidence="5 6">
    <name type="scientific">Madurella mycetomatis</name>
    <dbReference type="NCBI Taxonomy" id="100816"/>
    <lineage>
        <taxon>Eukaryota</taxon>
        <taxon>Fungi</taxon>
        <taxon>Dikarya</taxon>
        <taxon>Ascomycota</taxon>
        <taxon>Pezizomycotina</taxon>
        <taxon>Sordariomycetes</taxon>
        <taxon>Sordariomycetidae</taxon>
        <taxon>Sordariales</taxon>
        <taxon>Sordariales incertae sedis</taxon>
        <taxon>Madurella</taxon>
    </lineage>
</organism>
<accession>A0A175WEN9</accession>
<dbReference type="GO" id="GO:0006606">
    <property type="term" value="P:protein import into nucleus"/>
    <property type="evidence" value="ECO:0007669"/>
    <property type="project" value="TreeGrafter"/>
</dbReference>
<evidence type="ECO:0000256" key="3">
    <source>
        <dbReference type="SAM" id="MobiDB-lite"/>
    </source>
</evidence>
<dbReference type="PANTHER" id="PTHR12363:SF53">
    <property type="entry name" value="MRNA TRANSPORT REGULATOR MTR10"/>
    <property type="match status" value="1"/>
</dbReference>
<dbReference type="Pfam" id="PF24139">
    <property type="entry name" value="TPR_TNPO3_IPO13_4th"/>
    <property type="match status" value="1"/>
</dbReference>
<dbReference type="FunFam" id="1.25.10.10:FF:000266">
    <property type="entry name" value="mRNA transport regulator MTR10"/>
    <property type="match status" value="1"/>
</dbReference>
<name>A0A175WEN9_9PEZI</name>
<proteinExistence type="predicted"/>
<comment type="caution">
    <text evidence="5">The sequence shown here is derived from an EMBL/GenBank/DDBJ whole genome shotgun (WGS) entry which is preliminary data.</text>
</comment>
<dbReference type="PANTHER" id="PTHR12363">
    <property type="entry name" value="TRANSPORTIN 3 AND IMPORTIN 13"/>
    <property type="match status" value="1"/>
</dbReference>
<protein>
    <submittedName>
        <fullName evidence="5">mRNA transport regulator MTR10</fullName>
    </submittedName>
</protein>
<evidence type="ECO:0000256" key="2">
    <source>
        <dbReference type="ARBA" id="ARBA00025147"/>
    </source>
</evidence>
<comment type="function">
    <text evidence="2">tRNA nucleus export receptor which facilitates tRNA translocation across the nuclear pore complex. Involved in pre-tRNA splicing, probably by affecting the interaction of pre-tRNA with splicing endonuclease.</text>
</comment>
<dbReference type="STRING" id="100816.A0A175WEN9"/>
<dbReference type="Pfam" id="PF24140">
    <property type="entry name" value="TPR_TNPO3_IPO13_3rd"/>
    <property type="match status" value="1"/>
</dbReference>
<dbReference type="InterPro" id="IPR057942">
    <property type="entry name" value="TPR_TNPO3_IPO13_3rd"/>
</dbReference>
<dbReference type="InterPro" id="IPR011989">
    <property type="entry name" value="ARM-like"/>
</dbReference>
<dbReference type="EMBL" id="LCTW02000021">
    <property type="protein sequence ID" value="KXX82116.1"/>
    <property type="molecule type" value="Genomic_DNA"/>
</dbReference>
<reference evidence="5 6" key="1">
    <citation type="journal article" date="2016" name="Genome Announc.">
        <title>Genome Sequence of Madurella mycetomatis mm55, Isolated from a Human Mycetoma Case in Sudan.</title>
        <authorList>
            <person name="Smit S."/>
            <person name="Derks M.F."/>
            <person name="Bervoets S."/>
            <person name="Fahal A."/>
            <person name="van Leeuwen W."/>
            <person name="van Belkum A."/>
            <person name="van de Sande W.W."/>
        </authorList>
    </citation>
    <scope>NUCLEOTIDE SEQUENCE [LARGE SCALE GENOMIC DNA]</scope>
    <source>
        <strain evidence="6">mm55</strain>
    </source>
</reference>
<gene>
    <name evidence="5" type="ORF">MMYC01_201537</name>
</gene>
<evidence type="ECO:0000259" key="4">
    <source>
        <dbReference type="Pfam" id="PF08389"/>
    </source>
</evidence>
<dbReference type="VEuPathDB" id="FungiDB:MMYC01_201537"/>